<proteinExistence type="predicted"/>
<feature type="transmembrane region" description="Helical" evidence="4">
    <location>
        <begin position="317"/>
        <end position="338"/>
    </location>
</feature>
<dbReference type="PANTHER" id="PTHR23526:SF2">
    <property type="entry name" value="MAJOR FACILITATOR SUPERFAMILY (MFS) PROFILE DOMAIN-CONTAINING PROTEIN"/>
    <property type="match status" value="1"/>
</dbReference>
<keyword evidence="3 4" id="KW-0472">Membrane</keyword>
<evidence type="ECO:0000313" key="5">
    <source>
        <dbReference type="EMBL" id="TCK51801.1"/>
    </source>
</evidence>
<feature type="transmembrane region" description="Helical" evidence="4">
    <location>
        <begin position="288"/>
        <end position="310"/>
    </location>
</feature>
<keyword evidence="6" id="KW-1185">Reference proteome</keyword>
<dbReference type="InterPro" id="IPR011701">
    <property type="entry name" value="MFS"/>
</dbReference>
<feature type="transmembrane region" description="Helical" evidence="4">
    <location>
        <begin position="170"/>
        <end position="193"/>
    </location>
</feature>
<sequence>MAGKVSQALYEKIGSEEDARACQDIDDSQCQIVAGNFFKILLAQFLSKSGDALMNPKVTLPWVMQSLGVPAVFLGWLVPIRESGSLLPQLIIANFVRKLAVRHNVWVVGSLLMSLSMIAVALCIHFSHAMTAGWLIILFLSIFSLSRGLNSVAFKDVLGKTVEKKRRGRISGFATSGAGLVTVLVAVGVSLDIAQRHSLTVYTLAFVLAAACWAFGALIYSRVIEQPGAVDGGRNGLWLAFKRLSLIFKDKPFGYFVLARALMLCSALSAPYYVAIAQQQGQSTLLQLSFFLAAGGLAELISGPFWGWFADISSRKVMIIASLVSALLGAVIAISVGTALIGHYGAWFIPGAYFLLTIAHQGVRLGRKTYLVNLGKGNKRTDYVSVSNTLIGVILLLTGFVSLLQPLIGLAGILAVLAMMGFLGALLATRLPEV</sequence>
<keyword evidence="1 4" id="KW-0812">Transmembrane</keyword>
<feature type="transmembrane region" description="Helical" evidence="4">
    <location>
        <begin position="407"/>
        <end position="428"/>
    </location>
</feature>
<dbReference type="PANTHER" id="PTHR23526">
    <property type="entry name" value="INTEGRAL MEMBRANE TRANSPORT PROTEIN-RELATED"/>
    <property type="match status" value="1"/>
</dbReference>
<protein>
    <submittedName>
        <fullName evidence="5">MFS transporter</fullName>
    </submittedName>
</protein>
<accession>A0A4V2PPP6</accession>
<evidence type="ECO:0000256" key="4">
    <source>
        <dbReference type="SAM" id="Phobius"/>
    </source>
</evidence>
<feature type="transmembrane region" description="Helical" evidence="4">
    <location>
        <begin position="105"/>
        <end position="127"/>
    </location>
</feature>
<evidence type="ECO:0000256" key="3">
    <source>
        <dbReference type="ARBA" id="ARBA00023136"/>
    </source>
</evidence>
<dbReference type="GO" id="GO:0022857">
    <property type="term" value="F:transmembrane transporter activity"/>
    <property type="evidence" value="ECO:0007669"/>
    <property type="project" value="InterPro"/>
</dbReference>
<organism evidence="5 6">
    <name type="scientific">Celerinatantimonas diazotrophica</name>
    <dbReference type="NCBI Taxonomy" id="412034"/>
    <lineage>
        <taxon>Bacteria</taxon>
        <taxon>Pseudomonadati</taxon>
        <taxon>Pseudomonadota</taxon>
        <taxon>Gammaproteobacteria</taxon>
        <taxon>Celerinatantimonadaceae</taxon>
        <taxon>Celerinatantimonas</taxon>
    </lineage>
</organism>
<feature type="transmembrane region" description="Helical" evidence="4">
    <location>
        <begin position="383"/>
        <end position="401"/>
    </location>
</feature>
<dbReference type="Pfam" id="PF07690">
    <property type="entry name" value="MFS_1"/>
    <property type="match status" value="1"/>
</dbReference>
<evidence type="ECO:0000256" key="2">
    <source>
        <dbReference type="ARBA" id="ARBA00022989"/>
    </source>
</evidence>
<reference evidence="5 6" key="1">
    <citation type="submission" date="2019-03" db="EMBL/GenBank/DDBJ databases">
        <title>Genomic Encyclopedia of Type Strains, Phase IV (KMG-IV): sequencing the most valuable type-strain genomes for metagenomic binning, comparative biology and taxonomic classification.</title>
        <authorList>
            <person name="Goeker M."/>
        </authorList>
    </citation>
    <scope>NUCLEOTIDE SEQUENCE [LARGE SCALE GENOMIC DNA]</scope>
    <source>
        <strain evidence="5 6">DSM 18577</strain>
    </source>
</reference>
<dbReference type="Proteomes" id="UP000295565">
    <property type="component" value="Unassembled WGS sequence"/>
</dbReference>
<name>A0A4V2PPP6_9GAMM</name>
<keyword evidence="2 4" id="KW-1133">Transmembrane helix</keyword>
<evidence type="ECO:0000256" key="1">
    <source>
        <dbReference type="ARBA" id="ARBA00022692"/>
    </source>
</evidence>
<dbReference type="Gene3D" id="1.20.1250.20">
    <property type="entry name" value="MFS general substrate transporter like domains"/>
    <property type="match status" value="2"/>
</dbReference>
<feature type="transmembrane region" description="Helical" evidence="4">
    <location>
        <begin position="253"/>
        <end position="276"/>
    </location>
</feature>
<gene>
    <name evidence="5" type="ORF">EV690_1882</name>
</gene>
<comment type="caution">
    <text evidence="5">The sequence shown here is derived from an EMBL/GenBank/DDBJ whole genome shotgun (WGS) entry which is preliminary data.</text>
</comment>
<dbReference type="InterPro" id="IPR036259">
    <property type="entry name" value="MFS_trans_sf"/>
</dbReference>
<feature type="transmembrane region" description="Helical" evidence="4">
    <location>
        <begin position="199"/>
        <end position="220"/>
    </location>
</feature>
<dbReference type="InterPro" id="IPR052528">
    <property type="entry name" value="Sugar_transport-like"/>
</dbReference>
<evidence type="ECO:0000313" key="6">
    <source>
        <dbReference type="Proteomes" id="UP000295565"/>
    </source>
</evidence>
<dbReference type="RefSeq" id="WP_131912721.1">
    <property type="nucleotide sequence ID" value="NZ_OU594967.1"/>
</dbReference>
<feature type="transmembrane region" description="Helical" evidence="4">
    <location>
        <begin position="344"/>
        <end position="363"/>
    </location>
</feature>
<dbReference type="OrthoDB" id="1117124at2"/>
<dbReference type="EMBL" id="SMGD01000013">
    <property type="protein sequence ID" value="TCK51801.1"/>
    <property type="molecule type" value="Genomic_DNA"/>
</dbReference>
<dbReference type="SUPFAM" id="SSF103473">
    <property type="entry name" value="MFS general substrate transporter"/>
    <property type="match status" value="1"/>
</dbReference>
<dbReference type="AlphaFoldDB" id="A0A4V2PPP6"/>
<feature type="transmembrane region" description="Helical" evidence="4">
    <location>
        <begin position="133"/>
        <end position="149"/>
    </location>
</feature>